<reference evidence="8 9" key="2">
    <citation type="submission" date="2018-03" db="EMBL/GenBank/DDBJ databases">
        <title>The ancient ancestry and fast evolution of plastids.</title>
        <authorList>
            <person name="Moore K.R."/>
            <person name="Magnabosco C."/>
            <person name="Momper L."/>
            <person name="Gold D.A."/>
            <person name="Bosak T."/>
            <person name="Fournier G.P."/>
        </authorList>
    </citation>
    <scope>NUCLEOTIDE SEQUENCE [LARGE SCALE GENOMIC DNA]</scope>
    <source>
        <strain evidence="8 9">ULC007</strain>
    </source>
</reference>
<evidence type="ECO:0000256" key="5">
    <source>
        <dbReference type="ARBA" id="ARBA00022801"/>
    </source>
</evidence>
<dbReference type="CDD" id="cd08602">
    <property type="entry name" value="GDPD_ScGlpQ1_like"/>
    <property type="match status" value="1"/>
</dbReference>
<dbReference type="InterPro" id="IPR027372">
    <property type="entry name" value="Phytase-like_dom"/>
</dbReference>
<proteinExistence type="inferred from homology"/>
<keyword evidence="9" id="KW-1185">Reference proteome</keyword>
<dbReference type="GO" id="GO:0042597">
    <property type="term" value="C:periplasmic space"/>
    <property type="evidence" value="ECO:0007669"/>
    <property type="project" value="TreeGrafter"/>
</dbReference>
<organism evidence="8 9">
    <name type="scientific">Phormidesmis priestleyi ULC007</name>
    <dbReference type="NCBI Taxonomy" id="1920490"/>
    <lineage>
        <taxon>Bacteria</taxon>
        <taxon>Bacillati</taxon>
        <taxon>Cyanobacteriota</taxon>
        <taxon>Cyanophyceae</taxon>
        <taxon>Leptolyngbyales</taxon>
        <taxon>Leptolyngbyaceae</taxon>
        <taxon>Phormidesmis</taxon>
    </lineage>
</organism>
<dbReference type="AlphaFoldDB" id="A0A2T1DKM2"/>
<dbReference type="InterPro" id="IPR017946">
    <property type="entry name" value="PLC-like_Pdiesterase_TIM-brl"/>
</dbReference>
<dbReference type="Pfam" id="PF13449">
    <property type="entry name" value="Phytase-like"/>
    <property type="match status" value="1"/>
</dbReference>
<comment type="caution">
    <text evidence="8">The sequence shown here is derived from an EMBL/GenBank/DDBJ whole genome shotgun (WGS) entry which is preliminary data.</text>
</comment>
<dbReference type="PANTHER" id="PTHR43620">
    <property type="entry name" value="GLYCEROPHOSPHORYL DIESTER PHOSPHODIESTERASE"/>
    <property type="match status" value="1"/>
</dbReference>
<comment type="catalytic activity">
    <reaction evidence="6">
        <text>a sn-glycero-3-phosphodiester + H2O = an alcohol + sn-glycerol 3-phosphate + H(+)</text>
        <dbReference type="Rhea" id="RHEA:12969"/>
        <dbReference type="ChEBI" id="CHEBI:15377"/>
        <dbReference type="ChEBI" id="CHEBI:15378"/>
        <dbReference type="ChEBI" id="CHEBI:30879"/>
        <dbReference type="ChEBI" id="CHEBI:57597"/>
        <dbReference type="ChEBI" id="CHEBI:83408"/>
        <dbReference type="EC" id="3.1.4.46"/>
    </reaction>
</comment>
<keyword evidence="5" id="KW-0378">Hydrolase</keyword>
<dbReference type="STRING" id="1920490.GCA_001895925_03578"/>
<keyword evidence="3" id="KW-0732">Signal</keyword>
<dbReference type="PROSITE" id="PS51704">
    <property type="entry name" value="GP_PDE"/>
    <property type="match status" value="1"/>
</dbReference>
<dbReference type="Gene3D" id="3.20.20.190">
    <property type="entry name" value="Phosphatidylinositol (PI) phosphodiesterase"/>
    <property type="match status" value="1"/>
</dbReference>
<reference evidence="8 9" key="1">
    <citation type="submission" date="2018-02" db="EMBL/GenBank/DDBJ databases">
        <authorList>
            <person name="Cohen D.B."/>
            <person name="Kent A.D."/>
        </authorList>
    </citation>
    <scope>NUCLEOTIDE SEQUENCE [LARGE SCALE GENOMIC DNA]</scope>
    <source>
        <strain evidence="8 9">ULC007</strain>
    </source>
</reference>
<gene>
    <name evidence="8" type="ORF">C7B65_05990</name>
</gene>
<evidence type="ECO:0000256" key="3">
    <source>
        <dbReference type="ARBA" id="ARBA00022729"/>
    </source>
</evidence>
<dbReference type="GO" id="GO:0006071">
    <property type="term" value="P:glycerol metabolic process"/>
    <property type="evidence" value="ECO:0007669"/>
    <property type="project" value="UniProtKB-KW"/>
</dbReference>
<dbReference type="OrthoDB" id="384721at2"/>
<dbReference type="InterPro" id="IPR030395">
    <property type="entry name" value="GP_PDE_dom"/>
</dbReference>
<dbReference type="EC" id="3.1.4.46" evidence="2"/>
<evidence type="ECO:0000313" key="9">
    <source>
        <dbReference type="Proteomes" id="UP000238634"/>
    </source>
</evidence>
<evidence type="ECO:0000256" key="4">
    <source>
        <dbReference type="ARBA" id="ARBA00022798"/>
    </source>
</evidence>
<evidence type="ECO:0000256" key="1">
    <source>
        <dbReference type="ARBA" id="ARBA00007277"/>
    </source>
</evidence>
<evidence type="ECO:0000313" key="8">
    <source>
        <dbReference type="EMBL" id="PSB21022.1"/>
    </source>
</evidence>
<dbReference type="SUPFAM" id="SSF51695">
    <property type="entry name" value="PLC-like phosphodiesterases"/>
    <property type="match status" value="1"/>
</dbReference>
<accession>A0A2T1DKM2</accession>
<dbReference type="EMBL" id="PVWG01000004">
    <property type="protein sequence ID" value="PSB21022.1"/>
    <property type="molecule type" value="Genomic_DNA"/>
</dbReference>
<evidence type="ECO:0000259" key="7">
    <source>
        <dbReference type="PROSITE" id="PS51704"/>
    </source>
</evidence>
<evidence type="ECO:0000256" key="6">
    <source>
        <dbReference type="ARBA" id="ARBA00047512"/>
    </source>
</evidence>
<protein>
    <recommendedName>
        <fullName evidence="2">glycerophosphodiester phosphodiesterase</fullName>
        <ecNumber evidence="2">3.1.4.46</ecNumber>
    </recommendedName>
</protein>
<comment type="similarity">
    <text evidence="1">Belongs to the glycerophosphoryl diester phosphodiesterase family.</text>
</comment>
<dbReference type="GO" id="GO:0006629">
    <property type="term" value="P:lipid metabolic process"/>
    <property type="evidence" value="ECO:0007669"/>
    <property type="project" value="InterPro"/>
</dbReference>
<sequence>MSTNISQLIGRAVLPAATFATGATSGQFLTLNNDGTIATLNANGQSVPFNGQPTQGFSAVLPGAKPGTYLVLVDNGYGAKANSADSLLRFYAVEPDFTTGKVYPVSVKTGDRLDSFTSDSLFQLNDRNNILKDFQTIVADLNTYPGSDKLQPGGIPVDPAIKAGRLLTGADFDLESFRRSSDGTYWFGEEFGLFLLHTDAKGTLLEAPIPTPNALPLNTLNGQDPIVIGHRGVSGLRPEHTLASYQLAIDLGADFVEPDLVSTKDGVLIARHEVNIKDTTDVANHPEFASRFTTKTIDGTAETGWFADDFTLAEIKTLRAKERLAFRDQSFNGQFEIPTLQEIIDLVKKVETTTGKKIGIYPETKHPTYHTSVGLALEIPLVSILKANNFTDPSRVFIQSFEVGNLKALNQLIDVPLIQLYDASDVALDGSLIEIQPYDFVVSGDKRTYADLRTPEGLAEVATYADGIGPWKRMIVSVKGVDANGDGIADDVNGDGTVDDADKTITPPTSLITDAHNAGLLVHPYTFRNETRYLASDYKGDPEREIRQFIGLGVDGFFTDFAGTGKAARDFVTQQFVRSPDNPAFANLSEADKIKSANLPRSKGFEGMALNATGDKLYTMLEGAIVSDSNQNRLLINEFDLKTKQYTGETFSYRLNAPGRAIGDLTAINDHEFIVIERDSGQGNASDPAFTNPARSKKLYKIDLNVIDQDGFVEKELLADLLNISDPQAIGGNGTTNGVFTFPFTTIEDVLPIDAQTLLVINDNNYPFSVGRTLGQPDNSEFIEIKLSKPLDLKVR</sequence>
<dbReference type="GO" id="GO:0008889">
    <property type="term" value="F:glycerophosphodiester phosphodiesterase activity"/>
    <property type="evidence" value="ECO:0007669"/>
    <property type="project" value="UniProtKB-EC"/>
</dbReference>
<name>A0A2T1DKM2_9CYAN</name>
<evidence type="ECO:0000256" key="2">
    <source>
        <dbReference type="ARBA" id="ARBA00012247"/>
    </source>
</evidence>
<dbReference type="Proteomes" id="UP000238634">
    <property type="component" value="Unassembled WGS sequence"/>
</dbReference>
<dbReference type="PANTHER" id="PTHR43620:SF7">
    <property type="entry name" value="GLYCEROPHOSPHODIESTER PHOSPHODIESTERASE GDPD5-RELATED"/>
    <property type="match status" value="1"/>
</dbReference>
<feature type="domain" description="GP-PDE" evidence="7">
    <location>
        <begin position="225"/>
        <end position="569"/>
    </location>
</feature>
<dbReference type="Pfam" id="PF03009">
    <property type="entry name" value="GDPD"/>
    <property type="match status" value="1"/>
</dbReference>
<keyword evidence="4" id="KW-0319">Glycerol metabolism</keyword>